<keyword evidence="4" id="KW-1185">Reference proteome</keyword>
<name>A0AAD9IQR1_9ANNE</name>
<dbReference type="Gene3D" id="2.130.10.10">
    <property type="entry name" value="YVTN repeat-like/Quinoprotein amine dehydrogenase"/>
    <property type="match status" value="1"/>
</dbReference>
<evidence type="ECO:0000313" key="4">
    <source>
        <dbReference type="Proteomes" id="UP001208570"/>
    </source>
</evidence>
<dbReference type="PANTHER" id="PTHR19853:SF1">
    <property type="entry name" value="TBC1 DOMAIN FAMILY MEMBER 31"/>
    <property type="match status" value="1"/>
</dbReference>
<keyword evidence="1" id="KW-0853">WD repeat</keyword>
<gene>
    <name evidence="3" type="ORF">LSH36_3367g00006</name>
</gene>
<dbReference type="GO" id="GO:0036064">
    <property type="term" value="C:ciliary basal body"/>
    <property type="evidence" value="ECO:0007669"/>
    <property type="project" value="TreeGrafter"/>
</dbReference>
<sequence length="190" mass="21167">MVGCWLVEVDPDASMFGPMTCVHQLAFLADSFDGGSNQVLSVLSQDGIMRFININTCKLLFDVGALDNRISNVTLSPIGRHIVAIMDNGYINVYCMKALSEDLNQSELPDGLNVEKLYNILRGYGEYPSKYRSVHLWLISAGMALPDNHAAYGTRVDKGTPPSYEKLHETYSIKSQKLLRVLQRYSMVIG</sequence>
<organism evidence="3 4">
    <name type="scientific">Paralvinella palmiformis</name>
    <dbReference type="NCBI Taxonomy" id="53620"/>
    <lineage>
        <taxon>Eukaryota</taxon>
        <taxon>Metazoa</taxon>
        <taxon>Spiralia</taxon>
        <taxon>Lophotrochozoa</taxon>
        <taxon>Annelida</taxon>
        <taxon>Polychaeta</taxon>
        <taxon>Sedentaria</taxon>
        <taxon>Canalipalpata</taxon>
        <taxon>Terebellida</taxon>
        <taxon>Terebelliformia</taxon>
        <taxon>Alvinellidae</taxon>
        <taxon>Paralvinella</taxon>
    </lineage>
</organism>
<dbReference type="InterPro" id="IPR051570">
    <property type="entry name" value="TBC1_cilium_biogenesis"/>
</dbReference>
<dbReference type="InterPro" id="IPR015943">
    <property type="entry name" value="WD40/YVTN_repeat-like_dom_sf"/>
</dbReference>
<keyword evidence="2" id="KW-0677">Repeat</keyword>
<evidence type="ECO:0000256" key="2">
    <source>
        <dbReference type="ARBA" id="ARBA00022737"/>
    </source>
</evidence>
<dbReference type="InterPro" id="IPR036322">
    <property type="entry name" value="WD40_repeat_dom_sf"/>
</dbReference>
<dbReference type="SUPFAM" id="SSF50978">
    <property type="entry name" value="WD40 repeat-like"/>
    <property type="match status" value="1"/>
</dbReference>
<proteinExistence type="predicted"/>
<evidence type="ECO:0000256" key="1">
    <source>
        <dbReference type="ARBA" id="ARBA00022574"/>
    </source>
</evidence>
<accession>A0AAD9IQR1</accession>
<evidence type="ECO:0000313" key="3">
    <source>
        <dbReference type="EMBL" id="KAK2138305.1"/>
    </source>
</evidence>
<dbReference type="GO" id="GO:0060271">
    <property type="term" value="P:cilium assembly"/>
    <property type="evidence" value="ECO:0007669"/>
    <property type="project" value="TreeGrafter"/>
</dbReference>
<dbReference type="EMBL" id="JAODUP010003368">
    <property type="protein sequence ID" value="KAK2138305.1"/>
    <property type="molecule type" value="Genomic_DNA"/>
</dbReference>
<reference evidence="3" key="1">
    <citation type="journal article" date="2023" name="Mol. Biol. Evol.">
        <title>Third-Generation Sequencing Reveals the Adaptive Role of the Epigenome in Three Deep-Sea Polychaetes.</title>
        <authorList>
            <person name="Perez M."/>
            <person name="Aroh O."/>
            <person name="Sun Y."/>
            <person name="Lan Y."/>
            <person name="Juniper S.K."/>
            <person name="Young C.R."/>
            <person name="Angers B."/>
            <person name="Qian P.Y."/>
        </authorList>
    </citation>
    <scope>NUCLEOTIDE SEQUENCE</scope>
    <source>
        <strain evidence="3">P08H-3</strain>
    </source>
</reference>
<dbReference type="PANTHER" id="PTHR19853">
    <property type="entry name" value="WD REPEAT CONTAINING PROTEIN 3 WDR3"/>
    <property type="match status" value="1"/>
</dbReference>
<protein>
    <submittedName>
        <fullName evidence="3">Uncharacterized protein</fullName>
    </submittedName>
</protein>
<dbReference type="AlphaFoldDB" id="A0AAD9IQR1"/>
<comment type="caution">
    <text evidence="3">The sequence shown here is derived from an EMBL/GenBank/DDBJ whole genome shotgun (WGS) entry which is preliminary data.</text>
</comment>
<dbReference type="Proteomes" id="UP001208570">
    <property type="component" value="Unassembled WGS sequence"/>
</dbReference>